<proteinExistence type="predicted"/>
<dbReference type="Pfam" id="PF21621">
    <property type="entry name" value="MPI_cupin_dom"/>
    <property type="match status" value="1"/>
</dbReference>
<accession>A0A645AAR0</accession>
<comment type="caution">
    <text evidence="2">The sequence shown here is derived from an EMBL/GenBank/DDBJ whole genome shotgun (WGS) entry which is preliminary data.</text>
</comment>
<evidence type="ECO:0000259" key="1">
    <source>
        <dbReference type="Pfam" id="PF21621"/>
    </source>
</evidence>
<reference evidence="2" key="1">
    <citation type="submission" date="2019-08" db="EMBL/GenBank/DDBJ databases">
        <authorList>
            <person name="Kucharzyk K."/>
            <person name="Murdoch R.W."/>
            <person name="Higgins S."/>
            <person name="Loffler F."/>
        </authorList>
    </citation>
    <scope>NUCLEOTIDE SEQUENCE</scope>
</reference>
<name>A0A645AAR0_9ZZZZ</name>
<dbReference type="AlphaFoldDB" id="A0A645AAR0"/>
<dbReference type="EMBL" id="VSSQ01011875">
    <property type="protein sequence ID" value="MPM47913.1"/>
    <property type="molecule type" value="Genomic_DNA"/>
</dbReference>
<gene>
    <name evidence="2" type="ORF">SDC9_94634</name>
</gene>
<sequence>MDVLSFPQTFKHSKLSLLDEHNALTKEVLIDQSEVFTVQYWQIAKEAIIAIDNFYLCTIIDGEGMIEGMQVTPFETWFVPINKKELKIVGDMKILAATFKQR</sequence>
<dbReference type="InterPro" id="IPR014710">
    <property type="entry name" value="RmlC-like_jellyroll"/>
</dbReference>
<organism evidence="2">
    <name type="scientific">bioreactor metagenome</name>
    <dbReference type="NCBI Taxonomy" id="1076179"/>
    <lineage>
        <taxon>unclassified sequences</taxon>
        <taxon>metagenomes</taxon>
        <taxon>ecological metagenomes</taxon>
    </lineage>
</organism>
<feature type="domain" description="Mannose-6-phosphate isomerase cupin" evidence="1">
    <location>
        <begin position="33"/>
        <end position="96"/>
    </location>
</feature>
<protein>
    <recommendedName>
        <fullName evidence="1">Mannose-6-phosphate isomerase cupin domain-containing protein</fullName>
    </recommendedName>
</protein>
<evidence type="ECO:0000313" key="2">
    <source>
        <dbReference type="EMBL" id="MPM47913.1"/>
    </source>
</evidence>
<dbReference type="Gene3D" id="2.60.120.10">
    <property type="entry name" value="Jelly Rolls"/>
    <property type="match status" value="1"/>
</dbReference>
<dbReference type="InterPro" id="IPR049071">
    <property type="entry name" value="MPI_cupin_dom"/>
</dbReference>